<feature type="binding site" evidence="3">
    <location>
        <position position="260"/>
    </location>
    <ligand>
        <name>Zn(2+)</name>
        <dbReference type="ChEBI" id="CHEBI:29105"/>
    </ligand>
</feature>
<dbReference type="Proteomes" id="UP000095401">
    <property type="component" value="Chromosome"/>
</dbReference>
<dbReference type="EC" id="3.6.1.-" evidence="3"/>
<feature type="binding site" evidence="3">
    <location>
        <position position="273"/>
    </location>
    <ligand>
        <name>Zn(2+)</name>
        <dbReference type="ChEBI" id="CHEBI:29105"/>
    </ligand>
</feature>
<dbReference type="Pfam" id="PF03193">
    <property type="entry name" value="RsgA_GTPase"/>
    <property type="match status" value="1"/>
</dbReference>
<feature type="domain" description="EngC GTPase" evidence="4">
    <location>
        <begin position="84"/>
        <end position="234"/>
    </location>
</feature>
<dbReference type="GO" id="GO:0042274">
    <property type="term" value="P:ribosomal small subunit biogenesis"/>
    <property type="evidence" value="ECO:0007669"/>
    <property type="project" value="UniProtKB-UniRule"/>
</dbReference>
<dbReference type="PANTHER" id="PTHR32120:SF11">
    <property type="entry name" value="SMALL RIBOSOMAL SUBUNIT BIOGENESIS GTPASE RSGA 1, MITOCHONDRIAL-RELATED"/>
    <property type="match status" value="1"/>
</dbReference>
<feature type="binding site" evidence="3">
    <location>
        <begin position="123"/>
        <end position="126"/>
    </location>
    <ligand>
        <name>GTP</name>
        <dbReference type="ChEBI" id="CHEBI:37565"/>
    </ligand>
</feature>
<comment type="similarity">
    <text evidence="3">Belongs to the TRAFAC class YlqF/YawG GTPase family. RsgA subfamily.</text>
</comment>
<sequence length="303" mass="32335">MTHGRVVARFGAALIVRDGTGELHKAISPRNLVKQGPEHLRAPVCGDEVAFEHGIDKAVLTHLMPRRNCLVRPDHRGRPRAGVSNIDQVIIVVSTRPSPDWGLIDRYLVGAADLRAEAAIVINKIDLALEDTVASHVAETQALYAGLGYPVLPASTLTGSGIEAMRARLAGRTSLLVGQSGVGKSSLTRALDPSLEIRVGVLSALTGEGRHTTTHAHLYALPSGGDLIDSPGVRDFAPYAPDREALLEGFSEIAARLGHCRFHNCQHRAEPGCAVKEAVEAGEIAATRLRNFLALSTEMRNSA</sequence>
<comment type="subcellular location">
    <subcellularLocation>
        <location evidence="3">Cytoplasm</location>
    </subcellularLocation>
</comment>
<dbReference type="Gene3D" id="1.10.40.50">
    <property type="entry name" value="Probable gtpase engc, domain 3"/>
    <property type="match status" value="1"/>
</dbReference>
<dbReference type="Gene3D" id="3.40.50.300">
    <property type="entry name" value="P-loop containing nucleotide triphosphate hydrolases"/>
    <property type="match status" value="1"/>
</dbReference>
<evidence type="ECO:0000259" key="4">
    <source>
        <dbReference type="PROSITE" id="PS50936"/>
    </source>
</evidence>
<dbReference type="RefSeq" id="WP_070077946.1">
    <property type="nucleotide sequence ID" value="NZ_CP017415.1"/>
</dbReference>
<dbReference type="EMBL" id="CP017415">
    <property type="protein sequence ID" value="AOU97561.1"/>
    <property type="molecule type" value="Genomic_DNA"/>
</dbReference>
<dbReference type="GO" id="GO:0019843">
    <property type="term" value="F:rRNA binding"/>
    <property type="evidence" value="ECO:0007669"/>
    <property type="project" value="UniProtKB-KW"/>
</dbReference>
<reference evidence="7" key="1">
    <citation type="submission" date="2016-09" db="EMBL/GenBank/DDBJ databases">
        <title>Acidihalobacter prosperus F5.</title>
        <authorList>
            <person name="Khaleque H.N."/>
            <person name="Ramsay J.P."/>
            <person name="Kaksonen A.H."/>
            <person name="Boxall N.J."/>
            <person name="Watkin E.L.J."/>
        </authorList>
    </citation>
    <scope>NUCLEOTIDE SEQUENCE [LARGE SCALE GENOMIC DNA]</scope>
    <source>
        <strain evidence="7">F5</strain>
    </source>
</reference>
<comment type="function">
    <text evidence="3">One of several proteins that assist in the late maturation steps of the functional core of the 30S ribosomal subunit. Helps release RbfA from mature subunits. May play a role in the assembly of ribosomal proteins into the subunit. Circularly permuted GTPase that catalyzes slow GTP hydrolysis, GTPase activity is stimulated by the 30S ribosomal subunit.</text>
</comment>
<dbReference type="HAMAP" id="MF_01820">
    <property type="entry name" value="GTPase_RsgA"/>
    <property type="match status" value="1"/>
</dbReference>
<dbReference type="PROSITE" id="PS50936">
    <property type="entry name" value="ENGC_GTPASE"/>
    <property type="match status" value="1"/>
</dbReference>
<evidence type="ECO:0000256" key="1">
    <source>
        <dbReference type="ARBA" id="ARBA00022741"/>
    </source>
</evidence>
<comment type="cofactor">
    <cofactor evidence="3">
        <name>Zn(2+)</name>
        <dbReference type="ChEBI" id="CHEBI:29105"/>
    </cofactor>
    <text evidence="3">Binds 1 zinc ion per subunit.</text>
</comment>
<name>A0A1D8IMC2_9GAMM</name>
<evidence type="ECO:0000313" key="7">
    <source>
        <dbReference type="Proteomes" id="UP000095401"/>
    </source>
</evidence>
<dbReference type="GO" id="GO:0005525">
    <property type="term" value="F:GTP binding"/>
    <property type="evidence" value="ECO:0007669"/>
    <property type="project" value="UniProtKB-UniRule"/>
</dbReference>
<dbReference type="SUPFAM" id="SSF52540">
    <property type="entry name" value="P-loop containing nucleoside triphosphate hydrolases"/>
    <property type="match status" value="1"/>
</dbReference>
<proteinExistence type="inferred from homology"/>
<keyword evidence="3" id="KW-0699">rRNA-binding</keyword>
<dbReference type="InterPro" id="IPR010914">
    <property type="entry name" value="RsgA_GTPase_dom"/>
</dbReference>
<evidence type="ECO:0000259" key="5">
    <source>
        <dbReference type="PROSITE" id="PS51721"/>
    </source>
</evidence>
<evidence type="ECO:0000313" key="6">
    <source>
        <dbReference type="EMBL" id="AOU97561.1"/>
    </source>
</evidence>
<dbReference type="GO" id="GO:0046872">
    <property type="term" value="F:metal ion binding"/>
    <property type="evidence" value="ECO:0007669"/>
    <property type="project" value="UniProtKB-KW"/>
</dbReference>
<evidence type="ECO:0000256" key="2">
    <source>
        <dbReference type="ARBA" id="ARBA00023134"/>
    </source>
</evidence>
<dbReference type="PANTHER" id="PTHR32120">
    <property type="entry name" value="SMALL RIBOSOMAL SUBUNIT BIOGENESIS GTPASE RSGA"/>
    <property type="match status" value="1"/>
</dbReference>
<keyword evidence="3" id="KW-0862">Zinc</keyword>
<comment type="subunit">
    <text evidence="3">Monomer. Associates with 30S ribosomal subunit, binds 16S rRNA.</text>
</comment>
<feature type="binding site" evidence="3">
    <location>
        <position position="265"/>
    </location>
    <ligand>
        <name>Zn(2+)</name>
        <dbReference type="ChEBI" id="CHEBI:29105"/>
    </ligand>
</feature>
<keyword evidence="3" id="KW-0479">Metal-binding</keyword>
<feature type="binding site" evidence="3">
    <location>
        <begin position="178"/>
        <end position="186"/>
    </location>
    <ligand>
        <name>GTP</name>
        <dbReference type="ChEBI" id="CHEBI:37565"/>
    </ligand>
</feature>
<gene>
    <name evidence="3" type="primary">rsgA</name>
    <name evidence="6" type="ORF">BI364_05955</name>
</gene>
<dbReference type="GO" id="GO:0005737">
    <property type="term" value="C:cytoplasm"/>
    <property type="evidence" value="ECO:0007669"/>
    <property type="project" value="UniProtKB-SubCell"/>
</dbReference>
<keyword evidence="3" id="KW-0694">RNA-binding</keyword>
<dbReference type="InterPro" id="IPR027417">
    <property type="entry name" value="P-loop_NTPase"/>
</dbReference>
<accession>A0A1D8IMC2</accession>
<dbReference type="InterPro" id="IPR012340">
    <property type="entry name" value="NA-bd_OB-fold"/>
</dbReference>
<dbReference type="Gene3D" id="2.40.50.140">
    <property type="entry name" value="Nucleic acid-binding proteins"/>
    <property type="match status" value="1"/>
</dbReference>
<feature type="domain" description="CP-type G" evidence="5">
    <location>
        <begin position="74"/>
        <end position="236"/>
    </location>
</feature>
<dbReference type="AlphaFoldDB" id="A0A1D8IMC2"/>
<keyword evidence="3" id="KW-0963">Cytoplasm</keyword>
<dbReference type="InterPro" id="IPR030378">
    <property type="entry name" value="G_CP_dom"/>
</dbReference>
<dbReference type="NCBIfam" id="TIGR00157">
    <property type="entry name" value="ribosome small subunit-dependent GTPase A"/>
    <property type="match status" value="1"/>
</dbReference>
<dbReference type="KEGG" id="aprs:BI364_05955"/>
<organism evidence="6 7">
    <name type="scientific">Acidihalobacter yilgarnensis</name>
    <dbReference type="NCBI Taxonomy" id="2819280"/>
    <lineage>
        <taxon>Bacteria</taxon>
        <taxon>Pseudomonadati</taxon>
        <taxon>Pseudomonadota</taxon>
        <taxon>Gammaproteobacteria</taxon>
        <taxon>Chromatiales</taxon>
        <taxon>Ectothiorhodospiraceae</taxon>
        <taxon>Acidihalobacter</taxon>
    </lineage>
</organism>
<dbReference type="GO" id="GO:0003924">
    <property type="term" value="F:GTPase activity"/>
    <property type="evidence" value="ECO:0007669"/>
    <property type="project" value="UniProtKB-UniRule"/>
</dbReference>
<dbReference type="PROSITE" id="PS51721">
    <property type="entry name" value="G_CP"/>
    <property type="match status" value="1"/>
</dbReference>
<keyword evidence="3" id="KW-0690">Ribosome biogenesis</keyword>
<keyword evidence="1 3" id="KW-0547">Nucleotide-binding</keyword>
<dbReference type="CDD" id="cd01854">
    <property type="entry name" value="YjeQ_EngC"/>
    <property type="match status" value="1"/>
</dbReference>
<feature type="binding site" evidence="3">
    <location>
        <position position="267"/>
    </location>
    <ligand>
        <name>Zn(2+)</name>
        <dbReference type="ChEBI" id="CHEBI:29105"/>
    </ligand>
</feature>
<keyword evidence="7" id="KW-1185">Reference proteome</keyword>
<keyword evidence="3" id="KW-0378">Hydrolase</keyword>
<evidence type="ECO:0000256" key="3">
    <source>
        <dbReference type="HAMAP-Rule" id="MF_01820"/>
    </source>
</evidence>
<keyword evidence="2 3" id="KW-0342">GTP-binding</keyword>
<protein>
    <recommendedName>
        <fullName evidence="3">Small ribosomal subunit biogenesis GTPase RsgA</fullName>
        <ecNumber evidence="3">3.6.1.-</ecNumber>
    </recommendedName>
</protein>
<dbReference type="InterPro" id="IPR004881">
    <property type="entry name" value="Ribosome_biogen_GTPase_RsgA"/>
</dbReference>